<sequence length="316" mass="34408">MSDATKTTTQGALLFIHAQTALHPGSGTALGTVDLPVQRERHTGWPNIAGSALKGVLRDACREKIHQATGQPRKVVNEEHPDIVTIFGPGKVDESSAHAGALTVSDARILAYPVRSLRGVFAWVTCRGVLERLCRDLALIGMPLPSLPTTWPAEHKALVPTNSPLMVGQSNQATVVLEEFDYKVIGPSDGVAEWLANHAVADKFAQERMKSHLVVLSDDDFTHFVRNATEIVARIALDYERKTVKEGALFYQEFLPAETLMYSVLLANSSRNERASMDAAEVLGKVRQCLEDVRVLQIGGDETTGKGLCAVHVLQQ</sequence>
<dbReference type="RefSeq" id="WP_095413676.1">
    <property type="nucleotide sequence ID" value="NZ_CP018477.1"/>
</dbReference>
<accession>A0A286RA86</accession>
<gene>
    <name evidence="3" type="ORF">THTE_0283</name>
</gene>
<evidence type="ECO:0000313" key="4">
    <source>
        <dbReference type="Proteomes" id="UP000215086"/>
    </source>
</evidence>
<dbReference type="GO" id="GO:0051607">
    <property type="term" value="P:defense response to virus"/>
    <property type="evidence" value="ECO:0007669"/>
    <property type="project" value="UniProtKB-KW"/>
</dbReference>
<dbReference type="Proteomes" id="UP000215086">
    <property type="component" value="Chromosome"/>
</dbReference>
<dbReference type="EMBL" id="CP018477">
    <property type="protein sequence ID" value="ASV72885.1"/>
    <property type="molecule type" value="Genomic_DNA"/>
</dbReference>
<evidence type="ECO:0000259" key="2">
    <source>
        <dbReference type="Pfam" id="PF03787"/>
    </source>
</evidence>
<evidence type="ECO:0000256" key="1">
    <source>
        <dbReference type="ARBA" id="ARBA00023118"/>
    </source>
</evidence>
<dbReference type="NCBIfam" id="TIGR02580">
    <property type="entry name" value="cas_RAMP_Cmr4"/>
    <property type="match status" value="1"/>
</dbReference>
<feature type="domain" description="CRISPR type III-associated protein" evidence="2">
    <location>
        <begin position="16"/>
        <end position="309"/>
    </location>
</feature>
<dbReference type="KEGG" id="ttf:THTE_0283"/>
<reference evidence="3 4" key="1">
    <citation type="journal article" name="Front. Microbiol.">
        <title>Sugar Metabolism of the First Thermophilic Planctomycete Thermogutta terrifontis: Comparative Genomic and Transcriptomic Approaches.</title>
        <authorList>
            <person name="Elcheninov A.G."/>
            <person name="Menzel P."/>
            <person name="Gudbergsdottir S.R."/>
            <person name="Slesarev A.I."/>
            <person name="Kadnikov V.V."/>
            <person name="Krogh A."/>
            <person name="Bonch-Osmolovskaya E.A."/>
            <person name="Peng X."/>
            <person name="Kublanov I.V."/>
        </authorList>
    </citation>
    <scope>NUCLEOTIDE SEQUENCE [LARGE SCALE GENOMIC DNA]</scope>
    <source>
        <strain evidence="3 4">R1</strain>
    </source>
</reference>
<evidence type="ECO:0000313" key="3">
    <source>
        <dbReference type="EMBL" id="ASV72885.1"/>
    </source>
</evidence>
<protein>
    <submittedName>
        <fullName evidence="3">CRISPR-associated RAMP Cmr4</fullName>
    </submittedName>
</protein>
<dbReference type="PANTHER" id="PTHR36700">
    <property type="entry name" value="CRISPR SYSTEM CMR SUBUNIT CMR4"/>
    <property type="match status" value="1"/>
</dbReference>
<dbReference type="PANTHER" id="PTHR36700:SF1">
    <property type="entry name" value="CRISPR SYSTEM CMR SUBUNIT CMR4"/>
    <property type="match status" value="1"/>
</dbReference>
<dbReference type="Pfam" id="PF03787">
    <property type="entry name" value="RAMPs"/>
    <property type="match status" value="1"/>
</dbReference>
<proteinExistence type="predicted"/>
<dbReference type="InterPro" id="IPR013410">
    <property type="entry name" value="CRISPR-assoc_RAMP_Cmr4"/>
</dbReference>
<keyword evidence="4" id="KW-1185">Reference proteome</keyword>
<name>A0A286RA86_9BACT</name>
<dbReference type="AlphaFoldDB" id="A0A286RA86"/>
<dbReference type="OrthoDB" id="9789361at2"/>
<dbReference type="InterPro" id="IPR005537">
    <property type="entry name" value="RAMP_III_fam"/>
</dbReference>
<organism evidence="3 4">
    <name type="scientific">Thermogutta terrifontis</name>
    <dbReference type="NCBI Taxonomy" id="1331910"/>
    <lineage>
        <taxon>Bacteria</taxon>
        <taxon>Pseudomonadati</taxon>
        <taxon>Planctomycetota</taxon>
        <taxon>Planctomycetia</taxon>
        <taxon>Pirellulales</taxon>
        <taxon>Thermoguttaceae</taxon>
        <taxon>Thermogutta</taxon>
    </lineage>
</organism>
<keyword evidence="1" id="KW-0051">Antiviral defense</keyword>